<dbReference type="InterPro" id="IPR029068">
    <property type="entry name" value="Glyas_Bleomycin-R_OHBP_Dase"/>
</dbReference>
<keyword evidence="2" id="KW-1185">Reference proteome</keyword>
<dbReference type="OrthoDB" id="9796521at2"/>
<reference evidence="1 2" key="1">
    <citation type="submission" date="2016-09" db="EMBL/GenBank/DDBJ databases">
        <authorList>
            <person name="Capua I."/>
            <person name="De Benedictis P."/>
            <person name="Joannis T."/>
            <person name="Lombin L.H."/>
            <person name="Cattoli G."/>
        </authorList>
    </citation>
    <scope>NUCLEOTIDE SEQUENCE [LARGE SCALE GENOMIC DNA]</scope>
    <source>
        <strain evidence="1 2">LMG 25899</strain>
    </source>
</reference>
<gene>
    <name evidence="1" type="ORF">BCR26_15795</name>
</gene>
<dbReference type="Gene3D" id="3.10.180.10">
    <property type="entry name" value="2,3-Dihydroxybiphenyl 1,2-Dioxygenase, domain 1"/>
    <property type="match status" value="1"/>
</dbReference>
<dbReference type="RefSeq" id="WP_069699337.1">
    <property type="nucleotide sequence ID" value="NZ_JAGGMA010000043.1"/>
</dbReference>
<evidence type="ECO:0008006" key="3">
    <source>
        <dbReference type="Google" id="ProtNLM"/>
    </source>
</evidence>
<dbReference type="Proteomes" id="UP000095256">
    <property type="component" value="Unassembled WGS sequence"/>
</dbReference>
<sequence length="134" mass="15859">MEFYPMPLFVKIETASLNDSVRWYQNKLGFISVFDFSNENNMIIMSHLRREKYQDLMLIQADQDKASDSIVINLNVENIKEIRSKMDKKEIINELKEQPWNVLELTVRSFEGTMISLTEQINPDKTFEEVFDQS</sequence>
<dbReference type="AlphaFoldDB" id="A0A1E5KV25"/>
<name>A0A1E5KV25_9ENTE</name>
<comment type="caution">
    <text evidence="1">The sequence shown here is derived from an EMBL/GenBank/DDBJ whole genome shotgun (WGS) entry which is preliminary data.</text>
</comment>
<evidence type="ECO:0000313" key="1">
    <source>
        <dbReference type="EMBL" id="OEH81721.1"/>
    </source>
</evidence>
<protein>
    <recommendedName>
        <fullName evidence="3">Glyoxalase</fullName>
    </recommendedName>
</protein>
<accession>A0A1E5KV25</accession>
<dbReference type="SUPFAM" id="SSF54593">
    <property type="entry name" value="Glyoxalase/Bleomycin resistance protein/Dihydroxybiphenyl dioxygenase"/>
    <property type="match status" value="1"/>
</dbReference>
<dbReference type="STRING" id="762845.BCR26_15795"/>
<evidence type="ECO:0000313" key="2">
    <source>
        <dbReference type="Proteomes" id="UP000095256"/>
    </source>
</evidence>
<organism evidence="1 2">
    <name type="scientific">Enterococcus rivorum</name>
    <dbReference type="NCBI Taxonomy" id="762845"/>
    <lineage>
        <taxon>Bacteria</taxon>
        <taxon>Bacillati</taxon>
        <taxon>Bacillota</taxon>
        <taxon>Bacilli</taxon>
        <taxon>Lactobacillales</taxon>
        <taxon>Enterococcaceae</taxon>
        <taxon>Enterococcus</taxon>
    </lineage>
</organism>
<dbReference type="EMBL" id="MIEK01000037">
    <property type="protein sequence ID" value="OEH81721.1"/>
    <property type="molecule type" value="Genomic_DNA"/>
</dbReference>
<proteinExistence type="predicted"/>